<keyword evidence="1" id="KW-0812">Transmembrane</keyword>
<dbReference type="GO" id="GO:0005789">
    <property type="term" value="C:endoplasmic reticulum membrane"/>
    <property type="evidence" value="ECO:0007669"/>
    <property type="project" value="TreeGrafter"/>
</dbReference>
<sequence length="285" mass="29818">MRKIWSQMRENPSLLHFSSVLGLSVDDAVDIVCLTGITSSLVVAAGLGTAPSVALTWLSYLSLVNVGQTFMSFQWDILLLEVGFASIWLAPLARPSEGSSAQGPALLLLRWVLFKLMFMSGMVKITSRCPTWLGLTACHYHFASQCIPTPLAWYLHQLPDPLLRLGVAATLLVEIPAPFLILCPWRGVKALAAGLQALLQALIILSGNYNFFNWLTILLCVPLLLGGPGPASGPSSSDGRGGAAGPVLALLGAAEGLPGLPLALAAALLCAACASMFAAGPSASA</sequence>
<feature type="domain" description="Lipase maturation factor 1/2 N-terminal" evidence="2">
    <location>
        <begin position="71"/>
        <end position="224"/>
    </location>
</feature>
<feature type="transmembrane region" description="Helical" evidence="1">
    <location>
        <begin position="197"/>
        <end position="225"/>
    </location>
</feature>
<feature type="transmembrane region" description="Helical" evidence="1">
    <location>
        <begin position="162"/>
        <end position="185"/>
    </location>
</feature>
<evidence type="ECO:0000256" key="1">
    <source>
        <dbReference type="SAM" id="Phobius"/>
    </source>
</evidence>
<dbReference type="InterPro" id="IPR057434">
    <property type="entry name" value="LMF1/2_N"/>
</dbReference>
<feature type="non-terminal residue" evidence="3">
    <location>
        <position position="285"/>
    </location>
</feature>
<keyword evidence="1" id="KW-1133">Transmembrane helix</keyword>
<dbReference type="InterPro" id="IPR009613">
    <property type="entry name" value="LMF"/>
</dbReference>
<dbReference type="Pfam" id="PF06762">
    <property type="entry name" value="LMF1"/>
    <property type="match status" value="1"/>
</dbReference>
<dbReference type="EMBL" id="GBEZ01011199">
    <property type="protein sequence ID" value="JAC74567.1"/>
    <property type="molecule type" value="Transcribed_RNA"/>
</dbReference>
<evidence type="ECO:0000313" key="3">
    <source>
        <dbReference type="EMBL" id="JAC74567.1"/>
    </source>
</evidence>
<dbReference type="AlphaFoldDB" id="A0A061RNU0"/>
<evidence type="ECO:0000259" key="2">
    <source>
        <dbReference type="Pfam" id="PF06762"/>
    </source>
</evidence>
<gene>
    <name evidence="3" type="ORF">TSPGSL018_25595</name>
</gene>
<feature type="transmembrane region" description="Helical" evidence="1">
    <location>
        <begin position="260"/>
        <end position="279"/>
    </location>
</feature>
<feature type="transmembrane region" description="Helical" evidence="1">
    <location>
        <begin position="73"/>
        <end position="93"/>
    </location>
</feature>
<organism evidence="3">
    <name type="scientific">Tetraselmis sp. GSL018</name>
    <dbReference type="NCBI Taxonomy" id="582737"/>
    <lineage>
        <taxon>Eukaryota</taxon>
        <taxon>Viridiplantae</taxon>
        <taxon>Chlorophyta</taxon>
        <taxon>core chlorophytes</taxon>
        <taxon>Chlorodendrophyceae</taxon>
        <taxon>Chlorodendrales</taxon>
        <taxon>Chlorodendraceae</taxon>
        <taxon>Tetraselmis</taxon>
    </lineage>
</organism>
<proteinExistence type="predicted"/>
<dbReference type="GO" id="GO:0051604">
    <property type="term" value="P:protein maturation"/>
    <property type="evidence" value="ECO:0007669"/>
    <property type="project" value="InterPro"/>
</dbReference>
<protein>
    <submittedName>
        <fullName evidence="3">Lipase maturation factor 2-like</fullName>
    </submittedName>
</protein>
<accession>A0A061RNU0</accession>
<dbReference type="PANTHER" id="PTHR14463:SF5">
    <property type="entry name" value="LIPASE MATURATION FACTOR 2"/>
    <property type="match status" value="1"/>
</dbReference>
<feature type="transmembrane region" description="Helical" evidence="1">
    <location>
        <begin position="105"/>
        <end position="125"/>
    </location>
</feature>
<feature type="transmembrane region" description="Helical" evidence="1">
    <location>
        <begin position="38"/>
        <end position="61"/>
    </location>
</feature>
<keyword evidence="1" id="KW-0472">Membrane</keyword>
<dbReference type="PANTHER" id="PTHR14463">
    <property type="entry name" value="LIPASE MATURATION FACTOR"/>
    <property type="match status" value="1"/>
</dbReference>
<reference evidence="3" key="1">
    <citation type="submission" date="2014-05" db="EMBL/GenBank/DDBJ databases">
        <title>The transcriptome of the halophilic microalga Tetraselmis sp. GSL018 isolated from the Great Salt Lake, Utah.</title>
        <authorList>
            <person name="Jinkerson R.E."/>
            <person name="D'Adamo S."/>
            <person name="Posewitz M.C."/>
        </authorList>
    </citation>
    <scope>NUCLEOTIDE SEQUENCE</scope>
    <source>
        <strain evidence="3">GSL018</strain>
    </source>
</reference>
<name>A0A061RNU0_9CHLO</name>